<accession>A0A6J4NL29</accession>
<dbReference type="AlphaFoldDB" id="A0A6J4NL29"/>
<protein>
    <submittedName>
        <fullName evidence="2">Uncharacterized protein</fullName>
    </submittedName>
</protein>
<sequence>GEDRLVVAGDARRVRQVGDRLPAPRVVGEAGPLASHPPRSGRGERAGADDEEAQL</sequence>
<evidence type="ECO:0000256" key="1">
    <source>
        <dbReference type="SAM" id="MobiDB-lite"/>
    </source>
</evidence>
<organism evidence="2">
    <name type="scientific">uncultured Rubrobacteraceae bacterium</name>
    <dbReference type="NCBI Taxonomy" id="349277"/>
    <lineage>
        <taxon>Bacteria</taxon>
        <taxon>Bacillati</taxon>
        <taxon>Actinomycetota</taxon>
        <taxon>Rubrobacteria</taxon>
        <taxon>Rubrobacterales</taxon>
        <taxon>Rubrobacteraceae</taxon>
        <taxon>environmental samples</taxon>
    </lineage>
</organism>
<evidence type="ECO:0000313" key="2">
    <source>
        <dbReference type="EMBL" id="CAA9388811.1"/>
    </source>
</evidence>
<proteinExistence type="predicted"/>
<reference evidence="2" key="1">
    <citation type="submission" date="2020-02" db="EMBL/GenBank/DDBJ databases">
        <authorList>
            <person name="Meier V. D."/>
        </authorList>
    </citation>
    <scope>NUCLEOTIDE SEQUENCE</scope>
    <source>
        <strain evidence="2">AVDCRST_MAG01</strain>
    </source>
</reference>
<feature type="non-terminal residue" evidence="2">
    <location>
        <position position="55"/>
    </location>
</feature>
<feature type="region of interest" description="Disordered" evidence="1">
    <location>
        <begin position="16"/>
        <end position="55"/>
    </location>
</feature>
<feature type="non-terminal residue" evidence="2">
    <location>
        <position position="1"/>
    </location>
</feature>
<gene>
    <name evidence="2" type="ORF">AVDCRST_MAG01-01-383</name>
</gene>
<name>A0A6J4NL29_9ACTN</name>
<dbReference type="EMBL" id="CADCUW010000058">
    <property type="protein sequence ID" value="CAA9388811.1"/>
    <property type="molecule type" value="Genomic_DNA"/>
</dbReference>